<dbReference type="CDD" id="cd01637">
    <property type="entry name" value="IMPase_like"/>
    <property type="match status" value="1"/>
</dbReference>
<gene>
    <name evidence="5" type="ORF">SAMN04488544_1987</name>
</gene>
<dbReference type="OrthoDB" id="9772456at2"/>
<keyword evidence="3 4" id="KW-0460">Magnesium</keyword>
<evidence type="ECO:0000313" key="5">
    <source>
        <dbReference type="EMBL" id="SDU92040.1"/>
    </source>
</evidence>
<protein>
    <submittedName>
        <fullName evidence="5">Fructose-1,6-bisphosphatase</fullName>
    </submittedName>
</protein>
<dbReference type="GO" id="GO:0006020">
    <property type="term" value="P:inositol metabolic process"/>
    <property type="evidence" value="ECO:0007669"/>
    <property type="project" value="TreeGrafter"/>
</dbReference>
<dbReference type="GO" id="GO:0046872">
    <property type="term" value="F:metal ion binding"/>
    <property type="evidence" value="ECO:0007669"/>
    <property type="project" value="UniProtKB-KW"/>
</dbReference>
<proteinExistence type="predicted"/>
<dbReference type="AlphaFoldDB" id="A0A1H2MFP7"/>
<feature type="binding site" evidence="4">
    <location>
        <position position="82"/>
    </location>
    <ligand>
        <name>Mg(2+)</name>
        <dbReference type="ChEBI" id="CHEBI:18420"/>
        <label>1</label>
        <note>catalytic</note>
    </ligand>
</feature>
<evidence type="ECO:0000256" key="1">
    <source>
        <dbReference type="ARBA" id="ARBA00022723"/>
    </source>
</evidence>
<dbReference type="PANTHER" id="PTHR20854:SF4">
    <property type="entry name" value="INOSITOL-1-MONOPHOSPHATASE-RELATED"/>
    <property type="match status" value="1"/>
</dbReference>
<keyword evidence="1 4" id="KW-0479">Metal-binding</keyword>
<feature type="binding site" evidence="4">
    <location>
        <position position="209"/>
    </location>
    <ligand>
        <name>Mg(2+)</name>
        <dbReference type="ChEBI" id="CHEBI:18420"/>
        <label>1</label>
        <note>catalytic</note>
    </ligand>
</feature>
<dbReference type="Gene3D" id="3.40.190.80">
    <property type="match status" value="1"/>
</dbReference>
<dbReference type="Pfam" id="PF00459">
    <property type="entry name" value="Inositol_P"/>
    <property type="match status" value="1"/>
</dbReference>
<dbReference type="STRING" id="546874.SAMN04488544_1987"/>
<dbReference type="Gene3D" id="3.30.540.10">
    <property type="entry name" value="Fructose-1,6-Bisphosphatase, subunit A, domain 1"/>
    <property type="match status" value="1"/>
</dbReference>
<dbReference type="Proteomes" id="UP000198825">
    <property type="component" value="Chromosome I"/>
</dbReference>
<dbReference type="GO" id="GO:0007165">
    <property type="term" value="P:signal transduction"/>
    <property type="evidence" value="ECO:0007669"/>
    <property type="project" value="TreeGrafter"/>
</dbReference>
<evidence type="ECO:0000256" key="4">
    <source>
        <dbReference type="PIRSR" id="PIRSR600760-2"/>
    </source>
</evidence>
<feature type="binding site" evidence="4">
    <location>
        <position position="65"/>
    </location>
    <ligand>
        <name>Mg(2+)</name>
        <dbReference type="ChEBI" id="CHEBI:18420"/>
        <label>1</label>
        <note>catalytic</note>
    </ligand>
</feature>
<comment type="cofactor">
    <cofactor evidence="4">
        <name>Mg(2+)</name>
        <dbReference type="ChEBI" id="CHEBI:18420"/>
    </cofactor>
</comment>
<accession>A0A1H2MFP7</accession>
<dbReference type="PANTHER" id="PTHR20854">
    <property type="entry name" value="INOSITOL MONOPHOSPHATASE"/>
    <property type="match status" value="1"/>
</dbReference>
<keyword evidence="6" id="KW-1185">Reference proteome</keyword>
<feature type="binding site" evidence="4">
    <location>
        <position position="85"/>
    </location>
    <ligand>
        <name>Mg(2+)</name>
        <dbReference type="ChEBI" id="CHEBI:18420"/>
        <label>1</label>
        <note>catalytic</note>
    </ligand>
</feature>
<dbReference type="RefSeq" id="WP_091074275.1">
    <property type="nucleotide sequence ID" value="NZ_LT629799.1"/>
</dbReference>
<evidence type="ECO:0000313" key="6">
    <source>
        <dbReference type="Proteomes" id="UP000198825"/>
    </source>
</evidence>
<dbReference type="PRINTS" id="PR00377">
    <property type="entry name" value="IMPHPHTASES"/>
</dbReference>
<name>A0A1H2MFP7_9ACTN</name>
<evidence type="ECO:0000256" key="2">
    <source>
        <dbReference type="ARBA" id="ARBA00022801"/>
    </source>
</evidence>
<evidence type="ECO:0000256" key="3">
    <source>
        <dbReference type="ARBA" id="ARBA00022842"/>
    </source>
</evidence>
<dbReference type="InterPro" id="IPR020583">
    <property type="entry name" value="Inositol_monoP_metal-BS"/>
</dbReference>
<organism evidence="5 6">
    <name type="scientific">Microlunatus sagamiharensis</name>
    <dbReference type="NCBI Taxonomy" id="546874"/>
    <lineage>
        <taxon>Bacteria</taxon>
        <taxon>Bacillati</taxon>
        <taxon>Actinomycetota</taxon>
        <taxon>Actinomycetes</taxon>
        <taxon>Propionibacteriales</taxon>
        <taxon>Propionibacteriaceae</taxon>
        <taxon>Microlunatus</taxon>
    </lineage>
</organism>
<reference evidence="6" key="1">
    <citation type="submission" date="2016-10" db="EMBL/GenBank/DDBJ databases">
        <authorList>
            <person name="Varghese N."/>
            <person name="Submissions S."/>
        </authorList>
    </citation>
    <scope>NUCLEOTIDE SEQUENCE [LARGE SCALE GENOMIC DNA]</scope>
    <source>
        <strain evidence="6">DSM 21743</strain>
    </source>
</reference>
<keyword evidence="2" id="KW-0378">Hydrolase</keyword>
<dbReference type="PROSITE" id="PS00629">
    <property type="entry name" value="IMP_1"/>
    <property type="match status" value="1"/>
</dbReference>
<dbReference type="InterPro" id="IPR000760">
    <property type="entry name" value="Inositol_monophosphatase-like"/>
</dbReference>
<dbReference type="SUPFAM" id="SSF56655">
    <property type="entry name" value="Carbohydrate phosphatase"/>
    <property type="match status" value="1"/>
</dbReference>
<sequence>MDDDALAADLVREAGGLASRMLDAGLETHYKTSISDVVSAADHAAESLVVGRLNAERPDDGLVGEEGARSNDEGSGRTWYVDPVDGTYNFLSGIPYWCSAVGLVDGEGPLLGAVYYPARDELWVGGRGRPTTLNGRELPALADRPLAEVSVATYSNASHLRDRAKAASWNAATTTAATTRMFGSASVDLAGVATGRIGVFLQANLHPWDWYPGAALVIGAGGVAEEVLLGEQRWLVAGNRQAVAETRTALTEAAAAAA</sequence>
<dbReference type="GO" id="GO:0008934">
    <property type="term" value="F:inositol monophosphate 1-phosphatase activity"/>
    <property type="evidence" value="ECO:0007669"/>
    <property type="project" value="TreeGrafter"/>
</dbReference>
<dbReference type="EMBL" id="LT629799">
    <property type="protein sequence ID" value="SDU92040.1"/>
    <property type="molecule type" value="Genomic_DNA"/>
</dbReference>